<accession>A0A6C0JX38</accession>
<dbReference type="AlphaFoldDB" id="A0A6C0JX38"/>
<protein>
    <submittedName>
        <fullName evidence="1">Uncharacterized protein</fullName>
    </submittedName>
</protein>
<organism evidence="1">
    <name type="scientific">viral metagenome</name>
    <dbReference type="NCBI Taxonomy" id="1070528"/>
    <lineage>
        <taxon>unclassified sequences</taxon>
        <taxon>metagenomes</taxon>
        <taxon>organismal metagenomes</taxon>
    </lineage>
</organism>
<reference evidence="1" key="1">
    <citation type="journal article" date="2020" name="Nature">
        <title>Giant virus diversity and host interactions through global metagenomics.</title>
        <authorList>
            <person name="Schulz F."/>
            <person name="Roux S."/>
            <person name="Paez-Espino D."/>
            <person name="Jungbluth S."/>
            <person name="Walsh D.A."/>
            <person name="Denef V.J."/>
            <person name="McMahon K.D."/>
            <person name="Konstantinidis K.T."/>
            <person name="Eloe-Fadrosh E.A."/>
            <person name="Kyrpides N.C."/>
            <person name="Woyke T."/>
        </authorList>
    </citation>
    <scope>NUCLEOTIDE SEQUENCE</scope>
    <source>
        <strain evidence="1">GVMAG-S-1062768-28</strain>
    </source>
</reference>
<proteinExistence type="predicted"/>
<sequence length="72" mass="8213">MKPGLESVFVAADKLEKGDVVSNRVDAHQKTRRDETDIHRRFTTEKWACENLTDDAAHIQSRKSKTIKTGMN</sequence>
<name>A0A6C0JX38_9ZZZZ</name>
<evidence type="ECO:0000313" key="1">
    <source>
        <dbReference type="EMBL" id="QHU08304.1"/>
    </source>
</evidence>
<dbReference type="EMBL" id="MN740696">
    <property type="protein sequence ID" value="QHU08304.1"/>
    <property type="molecule type" value="Genomic_DNA"/>
</dbReference>